<reference evidence="2" key="1">
    <citation type="submission" date="2022-11" db="UniProtKB">
        <authorList>
            <consortium name="WormBaseParasite"/>
        </authorList>
    </citation>
    <scope>IDENTIFICATION</scope>
</reference>
<proteinExistence type="predicted"/>
<organism evidence="1 2">
    <name type="scientific">Panagrolaimus superbus</name>
    <dbReference type="NCBI Taxonomy" id="310955"/>
    <lineage>
        <taxon>Eukaryota</taxon>
        <taxon>Metazoa</taxon>
        <taxon>Ecdysozoa</taxon>
        <taxon>Nematoda</taxon>
        <taxon>Chromadorea</taxon>
        <taxon>Rhabditida</taxon>
        <taxon>Tylenchina</taxon>
        <taxon>Panagrolaimomorpha</taxon>
        <taxon>Panagrolaimoidea</taxon>
        <taxon>Panagrolaimidae</taxon>
        <taxon>Panagrolaimus</taxon>
    </lineage>
</organism>
<protein>
    <submittedName>
        <fullName evidence="2">Maturase K</fullName>
    </submittedName>
</protein>
<evidence type="ECO:0000313" key="2">
    <source>
        <dbReference type="WBParaSite" id="PSU_v2.g1194.t1"/>
    </source>
</evidence>
<keyword evidence="1" id="KW-1185">Reference proteome</keyword>
<dbReference type="WBParaSite" id="PSU_v2.g1194.t1">
    <property type="protein sequence ID" value="PSU_v2.g1194.t1"/>
    <property type="gene ID" value="PSU_v2.g1194"/>
</dbReference>
<evidence type="ECO:0000313" key="1">
    <source>
        <dbReference type="Proteomes" id="UP000887577"/>
    </source>
</evidence>
<name>A0A914XYA5_9BILA</name>
<sequence>MDVFRDATFNWDRMEQRYGITQGFVQPRQFNFHLAIVEMYYKYFHGIRIAAHIPYRMRKRLMRVFMISFVKKCFFITYQRYSSEVLKSEIELLLRFELYQQFLPNLKPFDSYFC</sequence>
<dbReference type="Proteomes" id="UP000887577">
    <property type="component" value="Unplaced"/>
</dbReference>
<accession>A0A914XYA5</accession>
<dbReference type="AlphaFoldDB" id="A0A914XYA5"/>